<name>A0AAV4DCF4_9GAST</name>
<dbReference type="Proteomes" id="UP000735302">
    <property type="component" value="Unassembled WGS sequence"/>
</dbReference>
<proteinExistence type="predicted"/>
<evidence type="ECO:0000313" key="2">
    <source>
        <dbReference type="Proteomes" id="UP000735302"/>
    </source>
</evidence>
<accession>A0AAV4DCF4</accession>
<evidence type="ECO:0000313" key="1">
    <source>
        <dbReference type="EMBL" id="GFO41923.1"/>
    </source>
</evidence>
<reference evidence="1 2" key="1">
    <citation type="journal article" date="2021" name="Elife">
        <title>Chloroplast acquisition without the gene transfer in kleptoplastic sea slugs, Plakobranchus ocellatus.</title>
        <authorList>
            <person name="Maeda T."/>
            <person name="Takahashi S."/>
            <person name="Yoshida T."/>
            <person name="Shimamura S."/>
            <person name="Takaki Y."/>
            <person name="Nagai Y."/>
            <person name="Toyoda A."/>
            <person name="Suzuki Y."/>
            <person name="Arimoto A."/>
            <person name="Ishii H."/>
            <person name="Satoh N."/>
            <person name="Nishiyama T."/>
            <person name="Hasebe M."/>
            <person name="Maruyama T."/>
            <person name="Minagawa J."/>
            <person name="Obokata J."/>
            <person name="Shigenobu S."/>
        </authorList>
    </citation>
    <scope>NUCLEOTIDE SEQUENCE [LARGE SCALE GENOMIC DNA]</scope>
</reference>
<sequence>MGRSWRWPPVRHHIAEHTSACARSPWTSHPRPGHVPLRRTWGPKQGTQLFLKYCDRAFNFSSLVRPEICWDPSVAGSSPATGALPD</sequence>
<organism evidence="1 2">
    <name type="scientific">Plakobranchus ocellatus</name>
    <dbReference type="NCBI Taxonomy" id="259542"/>
    <lineage>
        <taxon>Eukaryota</taxon>
        <taxon>Metazoa</taxon>
        <taxon>Spiralia</taxon>
        <taxon>Lophotrochozoa</taxon>
        <taxon>Mollusca</taxon>
        <taxon>Gastropoda</taxon>
        <taxon>Heterobranchia</taxon>
        <taxon>Euthyneura</taxon>
        <taxon>Panpulmonata</taxon>
        <taxon>Sacoglossa</taxon>
        <taxon>Placobranchoidea</taxon>
        <taxon>Plakobranchidae</taxon>
        <taxon>Plakobranchus</taxon>
    </lineage>
</organism>
<keyword evidence="2" id="KW-1185">Reference proteome</keyword>
<comment type="caution">
    <text evidence="1">The sequence shown here is derived from an EMBL/GenBank/DDBJ whole genome shotgun (WGS) entry which is preliminary data.</text>
</comment>
<dbReference type="AlphaFoldDB" id="A0AAV4DCF4"/>
<dbReference type="EMBL" id="BLXT01007735">
    <property type="protein sequence ID" value="GFO41923.1"/>
    <property type="molecule type" value="Genomic_DNA"/>
</dbReference>
<protein>
    <submittedName>
        <fullName evidence="1">Uncharacterized protein</fullName>
    </submittedName>
</protein>
<gene>
    <name evidence="1" type="ORF">PoB_006842800</name>
</gene>